<keyword evidence="2" id="KW-0539">Nucleus</keyword>
<dbReference type="OrthoDB" id="3509362at2759"/>
<dbReference type="CDD" id="cd00067">
    <property type="entry name" value="GAL4"/>
    <property type="match status" value="1"/>
</dbReference>
<evidence type="ECO:0000256" key="1">
    <source>
        <dbReference type="ARBA" id="ARBA00004123"/>
    </source>
</evidence>
<dbReference type="Pfam" id="PF00172">
    <property type="entry name" value="Zn_clus"/>
    <property type="match status" value="1"/>
</dbReference>
<dbReference type="InterPro" id="IPR036864">
    <property type="entry name" value="Zn2-C6_fun-type_DNA-bd_sf"/>
</dbReference>
<name>A0A6A6ZZW8_9PLEO</name>
<dbReference type="GO" id="GO:0008270">
    <property type="term" value="F:zinc ion binding"/>
    <property type="evidence" value="ECO:0007669"/>
    <property type="project" value="InterPro"/>
</dbReference>
<dbReference type="EMBL" id="MU006225">
    <property type="protein sequence ID" value="KAF2826612.1"/>
    <property type="molecule type" value="Genomic_DNA"/>
</dbReference>
<dbReference type="GO" id="GO:0000976">
    <property type="term" value="F:transcription cis-regulatory region binding"/>
    <property type="evidence" value="ECO:0007669"/>
    <property type="project" value="TreeGrafter"/>
</dbReference>
<sequence length="498" mass="55294">MATHKRTRTGCWTCREAGYKCDEKKPHCARCIRLKITCKGYGVKLKWQDGNISTPVKRPRAKEKKSVHQVTSSSPVSIVSFASTPATFTSPSETTSSPESTRSLPLILFSPPQPSPNLSPTDRYLLHYWTTRLSTLISVTPRRHHSTPFQQHLTAMLHDSASLRSTILSMSANHLALSSHAPSLRIHAYRHQQDAIQQLQTLIQDPHHAATEPALATVLMMQVSARLFAADDDASAVNHLAGAQAMIARRGGVDESSSTRFLMSIFAYHDILSSVSRGAPPLAVHSTFSLEDEAEMRGIAAILQLVARISRLQHWIKARRGGSYDEPALTEEEDAEGRDIQDELLGMDTYLDGYGGANQDIAHTASAYRHAAHIYLHRTWLSIGAPHPISVAHVTSCLTHLSHVPIASPLTSSHTWPLFTAGCEAIDPQQRAFVKQRFADMYQCKQFPSLRRVMRDVQDVWGAKDEVERKKREGVGEGMARVDCIQVILRRGREVDLA</sequence>
<evidence type="ECO:0000313" key="5">
    <source>
        <dbReference type="EMBL" id="KAF2826612.1"/>
    </source>
</evidence>
<dbReference type="Pfam" id="PF11951">
    <property type="entry name" value="Fungal_trans_2"/>
    <property type="match status" value="1"/>
</dbReference>
<keyword evidence="6" id="KW-1185">Reference proteome</keyword>
<evidence type="ECO:0000256" key="2">
    <source>
        <dbReference type="ARBA" id="ARBA00023242"/>
    </source>
</evidence>
<feature type="compositionally biased region" description="Low complexity" evidence="3">
    <location>
        <begin position="86"/>
        <end position="101"/>
    </location>
</feature>
<proteinExistence type="predicted"/>
<reference evidence="5" key="1">
    <citation type="journal article" date="2020" name="Stud. Mycol.">
        <title>101 Dothideomycetes genomes: a test case for predicting lifestyles and emergence of pathogens.</title>
        <authorList>
            <person name="Haridas S."/>
            <person name="Albert R."/>
            <person name="Binder M."/>
            <person name="Bloem J."/>
            <person name="Labutti K."/>
            <person name="Salamov A."/>
            <person name="Andreopoulos B."/>
            <person name="Baker S."/>
            <person name="Barry K."/>
            <person name="Bills G."/>
            <person name="Bluhm B."/>
            <person name="Cannon C."/>
            <person name="Castanera R."/>
            <person name="Culley D."/>
            <person name="Daum C."/>
            <person name="Ezra D."/>
            <person name="Gonzalez J."/>
            <person name="Henrissat B."/>
            <person name="Kuo A."/>
            <person name="Liang C."/>
            <person name="Lipzen A."/>
            <person name="Lutzoni F."/>
            <person name="Magnuson J."/>
            <person name="Mondo S."/>
            <person name="Nolan M."/>
            <person name="Ohm R."/>
            <person name="Pangilinan J."/>
            <person name="Park H.-J."/>
            <person name="Ramirez L."/>
            <person name="Alfaro M."/>
            <person name="Sun H."/>
            <person name="Tritt A."/>
            <person name="Yoshinaga Y."/>
            <person name="Zwiers L.-H."/>
            <person name="Turgeon B."/>
            <person name="Goodwin S."/>
            <person name="Spatafora J."/>
            <person name="Crous P."/>
            <person name="Grigoriev I."/>
        </authorList>
    </citation>
    <scope>NUCLEOTIDE SEQUENCE</scope>
    <source>
        <strain evidence="5">CBS 113818</strain>
    </source>
</reference>
<dbReference type="GO" id="GO:0045944">
    <property type="term" value="P:positive regulation of transcription by RNA polymerase II"/>
    <property type="evidence" value="ECO:0007669"/>
    <property type="project" value="TreeGrafter"/>
</dbReference>
<dbReference type="SUPFAM" id="SSF57701">
    <property type="entry name" value="Zn2/Cys6 DNA-binding domain"/>
    <property type="match status" value="1"/>
</dbReference>
<dbReference type="AlphaFoldDB" id="A0A6A6ZZW8"/>
<dbReference type="Proteomes" id="UP000799424">
    <property type="component" value="Unassembled WGS sequence"/>
</dbReference>
<dbReference type="GO" id="GO:0000981">
    <property type="term" value="F:DNA-binding transcription factor activity, RNA polymerase II-specific"/>
    <property type="evidence" value="ECO:0007669"/>
    <property type="project" value="InterPro"/>
</dbReference>
<dbReference type="GO" id="GO:0005634">
    <property type="term" value="C:nucleus"/>
    <property type="evidence" value="ECO:0007669"/>
    <property type="project" value="UniProtKB-SubCell"/>
</dbReference>
<dbReference type="PANTHER" id="PTHR37534:SF15">
    <property type="entry name" value="ZN(II)2CYS6 TRANSCRIPTION FACTOR (EUROFUNG)"/>
    <property type="match status" value="1"/>
</dbReference>
<evidence type="ECO:0000259" key="4">
    <source>
        <dbReference type="PROSITE" id="PS50048"/>
    </source>
</evidence>
<evidence type="ECO:0000313" key="6">
    <source>
        <dbReference type="Proteomes" id="UP000799424"/>
    </source>
</evidence>
<dbReference type="PANTHER" id="PTHR37534">
    <property type="entry name" value="TRANSCRIPTIONAL ACTIVATOR PROTEIN UGA3"/>
    <property type="match status" value="1"/>
</dbReference>
<gene>
    <name evidence="5" type="ORF">CC86DRAFT_349540</name>
</gene>
<feature type="domain" description="Zn(2)-C6 fungal-type" evidence="4">
    <location>
        <begin position="10"/>
        <end position="38"/>
    </location>
</feature>
<dbReference type="Gene3D" id="4.10.240.10">
    <property type="entry name" value="Zn(2)-C6 fungal-type DNA-binding domain"/>
    <property type="match status" value="1"/>
</dbReference>
<dbReference type="SMART" id="SM00066">
    <property type="entry name" value="GAL4"/>
    <property type="match status" value="1"/>
</dbReference>
<protein>
    <recommendedName>
        <fullName evidence="4">Zn(2)-C6 fungal-type domain-containing protein</fullName>
    </recommendedName>
</protein>
<feature type="region of interest" description="Disordered" evidence="3">
    <location>
        <begin position="86"/>
        <end position="112"/>
    </location>
</feature>
<evidence type="ECO:0000256" key="3">
    <source>
        <dbReference type="SAM" id="MobiDB-lite"/>
    </source>
</evidence>
<dbReference type="InterPro" id="IPR021858">
    <property type="entry name" value="Fun_TF"/>
</dbReference>
<accession>A0A6A6ZZW8</accession>
<dbReference type="InterPro" id="IPR001138">
    <property type="entry name" value="Zn2Cys6_DnaBD"/>
</dbReference>
<comment type="subcellular location">
    <subcellularLocation>
        <location evidence="1">Nucleus</location>
    </subcellularLocation>
</comment>
<organism evidence="5 6">
    <name type="scientific">Ophiobolus disseminans</name>
    <dbReference type="NCBI Taxonomy" id="1469910"/>
    <lineage>
        <taxon>Eukaryota</taxon>
        <taxon>Fungi</taxon>
        <taxon>Dikarya</taxon>
        <taxon>Ascomycota</taxon>
        <taxon>Pezizomycotina</taxon>
        <taxon>Dothideomycetes</taxon>
        <taxon>Pleosporomycetidae</taxon>
        <taxon>Pleosporales</taxon>
        <taxon>Pleosporineae</taxon>
        <taxon>Phaeosphaeriaceae</taxon>
        <taxon>Ophiobolus</taxon>
    </lineage>
</organism>
<dbReference type="PROSITE" id="PS50048">
    <property type="entry name" value="ZN2_CY6_FUNGAL_2"/>
    <property type="match status" value="1"/>
</dbReference>